<proteinExistence type="predicted"/>
<dbReference type="Proteomes" id="UP000694843">
    <property type="component" value="Unplaced"/>
</dbReference>
<gene>
    <name evidence="5" type="primary">LOC108665399</name>
</gene>
<feature type="domain" description="ZP" evidence="3">
    <location>
        <begin position="52"/>
        <end position="201"/>
    </location>
</feature>
<feature type="compositionally biased region" description="Low complexity" evidence="1">
    <location>
        <begin position="176"/>
        <end position="189"/>
    </location>
</feature>
<keyword evidence="4" id="KW-1185">Reference proteome</keyword>
<evidence type="ECO:0000259" key="3">
    <source>
        <dbReference type="PROSITE" id="PS51034"/>
    </source>
</evidence>
<dbReference type="RefSeq" id="XP_018007638.1">
    <property type="nucleotide sequence ID" value="XM_018152149.2"/>
</dbReference>
<name>A0A8B7N2H0_HYAAZ</name>
<dbReference type="PROSITE" id="PS51257">
    <property type="entry name" value="PROKAR_LIPOPROTEIN"/>
    <property type="match status" value="1"/>
</dbReference>
<evidence type="ECO:0000256" key="2">
    <source>
        <dbReference type="SAM" id="SignalP"/>
    </source>
</evidence>
<evidence type="ECO:0000313" key="5">
    <source>
        <dbReference type="RefSeq" id="XP_018007638.1"/>
    </source>
</evidence>
<dbReference type="OMA" id="CFMKPTS"/>
<dbReference type="PANTHER" id="PTHR46560">
    <property type="entry name" value="CYPHER, ISOFORM B"/>
    <property type="match status" value="1"/>
</dbReference>
<protein>
    <submittedName>
        <fullName evidence="5">Uncharacterized protein LOC108665399</fullName>
    </submittedName>
</protein>
<evidence type="ECO:0000256" key="1">
    <source>
        <dbReference type="SAM" id="MobiDB-lite"/>
    </source>
</evidence>
<evidence type="ECO:0000313" key="4">
    <source>
        <dbReference type="Proteomes" id="UP000694843"/>
    </source>
</evidence>
<dbReference type="PROSITE" id="PS51034">
    <property type="entry name" value="ZP_2"/>
    <property type="match status" value="1"/>
</dbReference>
<organism evidence="4 5">
    <name type="scientific">Hyalella azteca</name>
    <name type="common">Amphipod</name>
    <dbReference type="NCBI Taxonomy" id="294128"/>
    <lineage>
        <taxon>Eukaryota</taxon>
        <taxon>Metazoa</taxon>
        <taxon>Ecdysozoa</taxon>
        <taxon>Arthropoda</taxon>
        <taxon>Crustacea</taxon>
        <taxon>Multicrustacea</taxon>
        <taxon>Malacostraca</taxon>
        <taxon>Eumalacostraca</taxon>
        <taxon>Peracarida</taxon>
        <taxon>Amphipoda</taxon>
        <taxon>Senticaudata</taxon>
        <taxon>Talitrida</taxon>
        <taxon>Talitroidea</taxon>
        <taxon>Hyalellidae</taxon>
        <taxon>Hyalella</taxon>
    </lineage>
</organism>
<dbReference type="KEGG" id="hazt:108665399"/>
<accession>A0A8B7N2H0</accession>
<dbReference type="PANTHER" id="PTHR46560:SF7">
    <property type="entry name" value="RE59626P"/>
    <property type="match status" value="1"/>
</dbReference>
<dbReference type="GeneID" id="108665399"/>
<feature type="chain" id="PRO_5034204622" evidence="2">
    <location>
        <begin position="25"/>
        <end position="201"/>
    </location>
</feature>
<feature type="signal peptide" evidence="2">
    <location>
        <begin position="1"/>
        <end position="24"/>
    </location>
</feature>
<dbReference type="Pfam" id="PF25057">
    <property type="entry name" value="CUT_N"/>
    <property type="match status" value="1"/>
</dbReference>
<reference evidence="5" key="1">
    <citation type="submission" date="2025-08" db="UniProtKB">
        <authorList>
            <consortium name="RefSeq"/>
        </authorList>
    </citation>
    <scope>IDENTIFICATION</scope>
    <source>
        <tissue evidence="5">Whole organism</tissue>
    </source>
</reference>
<sequence length="201" mass="21734">MKGNMFVSFTCIIFSCVWTAAVNAKQETWRSDLSDAIQIGVSSEGFSRAVVDCGDQEMAFVISLDEEFDGVLYTRGSFSSKNTNCFRKANGGKDFALKFSYNECGVKFDAAAGGDTTTVIVQFDDDLIFPGDLAFAIICNRTAPRLDDDNDEESDLPMRSRITLVAADPGAQETGSAAVTSSSTSQVATLYPPEPKSHQEL</sequence>
<feature type="region of interest" description="Disordered" evidence="1">
    <location>
        <begin position="167"/>
        <end position="201"/>
    </location>
</feature>
<dbReference type="InterPro" id="IPR001507">
    <property type="entry name" value="ZP_dom"/>
</dbReference>
<dbReference type="AlphaFoldDB" id="A0A8B7N2H0"/>
<keyword evidence="2" id="KW-0732">Signal</keyword>
<dbReference type="OrthoDB" id="10043417at2759"/>
<dbReference type="InterPro" id="IPR056953">
    <property type="entry name" value="CUT_N"/>
</dbReference>